<evidence type="ECO:0000256" key="3">
    <source>
        <dbReference type="ARBA" id="ARBA00022525"/>
    </source>
</evidence>
<keyword evidence="9" id="KW-0325">Glycoprotein</keyword>
<evidence type="ECO:0000313" key="17">
    <source>
        <dbReference type="Proteomes" id="UP000308652"/>
    </source>
</evidence>
<feature type="binding site" evidence="12">
    <location>
        <position position="219"/>
    </location>
    <ligand>
        <name>Zn(2+)</name>
        <dbReference type="ChEBI" id="CHEBI:29105"/>
        <label>1</label>
    </ligand>
</feature>
<evidence type="ECO:0000256" key="1">
    <source>
        <dbReference type="ARBA" id="ARBA00004613"/>
    </source>
</evidence>
<dbReference type="Proteomes" id="UP000308652">
    <property type="component" value="Unassembled WGS sequence"/>
</dbReference>
<dbReference type="InterPro" id="IPR011001">
    <property type="entry name" value="Saposin-like"/>
</dbReference>
<evidence type="ECO:0000256" key="11">
    <source>
        <dbReference type="PIRNR" id="PIRNR000948"/>
    </source>
</evidence>
<dbReference type="Pfam" id="PF00149">
    <property type="entry name" value="Metallophos"/>
    <property type="match status" value="1"/>
</dbReference>
<evidence type="ECO:0000313" key="16">
    <source>
        <dbReference type="EMBL" id="TFK38175.1"/>
    </source>
</evidence>
<keyword evidence="17" id="KW-1185">Reference proteome</keyword>
<protein>
    <recommendedName>
        <fullName evidence="11">Sphingomyelin phosphodiesterase</fullName>
    </recommendedName>
</protein>
<sequence length="621" mass="67932">MFFSLRIWLVTLLFSLCVSASLVDDIISAIENAVDCASCHTLLVALQGLALLGDSIFDTTIITVCKTLKIVDDDVCTGIVNEQGPILAHDLRSISALGQTATKLCNVIGLCQPPAVNKYTVPFPKAAPTNPKTFESTGKAPFQVVHFSDVHIDRSYTTGAEVNCTKPICCRNYADQTGPTTVPAGPMGSHHCDTPGVLAQSMLKSVATKNTQFSIFTGDVVEAAVWLVNQQEVTNDLQLFNNEMSTLLNSPIFPVIGNHEVAPVNAFPRNTSSSPLSSQWVFDTQSQGWAQWINSTAAGQVQHLSGSYSVVAPGTNLRIISLNTIYWYKDNFWLYDSDKFQPDPNGILGFAVQQLQAAEDAGQRAWVIAHMPPSGGDAFHDQSNYFDQIVQRYRNTIAAQFYGHTHEDEFVIGYSDYDNQNANTADSIGWIAPSLTPRSGNPAFKVYDIDPDTYEVMDAHVLISDLADPSFQTAPTWKVEYSARETYGAIVAGGWPATQSLNAAFWHKVTEAFVTNDVAFQEFIGFKTRGVDVEACTGDCKTTTICGLRAMRAENNCVTTQPGINFRRRDLESEHTTLSHDDHCEGAGLGFIFGQMTSKNLTQEQLSTLRQELNEVIGDAA</sequence>
<keyword evidence="8 13" id="KW-1015">Disulfide bond</keyword>
<feature type="binding site" evidence="12">
    <location>
        <position position="151"/>
    </location>
    <ligand>
        <name>Zn(2+)</name>
        <dbReference type="ChEBI" id="CHEBI:29105"/>
        <label>1</label>
    </ligand>
</feature>
<dbReference type="InterPro" id="IPR011160">
    <property type="entry name" value="Sphingomy_PDE"/>
</dbReference>
<evidence type="ECO:0000256" key="8">
    <source>
        <dbReference type="ARBA" id="ARBA00023157"/>
    </source>
</evidence>
<feature type="binding site" evidence="12">
    <location>
        <position position="219"/>
    </location>
    <ligand>
        <name>Zn(2+)</name>
        <dbReference type="ChEBI" id="CHEBI:29105"/>
        <label>2</label>
    </ligand>
</feature>
<dbReference type="PIRSF" id="PIRSF000948">
    <property type="entry name" value="Sphingomy_PDE"/>
    <property type="match status" value="1"/>
</dbReference>
<proteinExistence type="inferred from homology"/>
<feature type="binding site" evidence="12">
    <location>
        <position position="406"/>
    </location>
    <ligand>
        <name>Zn(2+)</name>
        <dbReference type="ChEBI" id="CHEBI:29105"/>
        <label>1</label>
    </ligand>
</feature>
<feature type="binding site" evidence="12">
    <location>
        <position position="404"/>
    </location>
    <ligand>
        <name>Zn(2+)</name>
        <dbReference type="ChEBI" id="CHEBI:29105"/>
        <label>2</label>
    </ligand>
</feature>
<dbReference type="PROSITE" id="PS50015">
    <property type="entry name" value="SAP_B"/>
    <property type="match status" value="1"/>
</dbReference>
<evidence type="ECO:0000256" key="4">
    <source>
        <dbReference type="ARBA" id="ARBA00022723"/>
    </source>
</evidence>
<name>A0A5C3LZP0_9AGAR</name>
<dbReference type="CDD" id="cd00842">
    <property type="entry name" value="MPP_ASMase"/>
    <property type="match status" value="1"/>
</dbReference>
<dbReference type="GO" id="GO:0005615">
    <property type="term" value="C:extracellular space"/>
    <property type="evidence" value="ECO:0007669"/>
    <property type="project" value="TreeGrafter"/>
</dbReference>
<accession>A0A5C3LZP0</accession>
<dbReference type="EMBL" id="ML213604">
    <property type="protein sequence ID" value="TFK38175.1"/>
    <property type="molecule type" value="Genomic_DNA"/>
</dbReference>
<comment type="function">
    <text evidence="11">Converts sphingomyelin to ceramide.</text>
</comment>
<gene>
    <name evidence="16" type="ORF">BDQ12DRAFT_631430</name>
</gene>
<evidence type="ECO:0000256" key="10">
    <source>
        <dbReference type="ARBA" id="ARBA00023295"/>
    </source>
</evidence>
<comment type="subcellular location">
    <subcellularLocation>
        <location evidence="1">Secreted</location>
    </subcellularLocation>
</comment>
<evidence type="ECO:0000256" key="14">
    <source>
        <dbReference type="SAM" id="SignalP"/>
    </source>
</evidence>
<dbReference type="AlphaFoldDB" id="A0A5C3LZP0"/>
<dbReference type="SUPFAM" id="SSF47862">
    <property type="entry name" value="Saposin"/>
    <property type="match status" value="1"/>
</dbReference>
<feature type="domain" description="Saposin B-type" evidence="15">
    <location>
        <begin position="32"/>
        <end position="115"/>
    </location>
</feature>
<dbReference type="OrthoDB" id="282973at2759"/>
<dbReference type="InterPro" id="IPR029052">
    <property type="entry name" value="Metallo-depent_PP-like"/>
</dbReference>
<dbReference type="GO" id="GO:0004767">
    <property type="term" value="F:sphingomyelin phosphodiesterase activity"/>
    <property type="evidence" value="ECO:0007669"/>
    <property type="project" value="UniProtKB-UniRule"/>
</dbReference>
<feature type="chain" id="PRO_5022923482" description="Sphingomyelin phosphodiesterase" evidence="14">
    <location>
        <begin position="21"/>
        <end position="621"/>
    </location>
</feature>
<keyword evidence="7 12" id="KW-0862">Zinc</keyword>
<keyword evidence="10 11" id="KW-0326">Glycosidase</keyword>
<keyword evidence="3" id="KW-0964">Secreted</keyword>
<evidence type="ECO:0000256" key="2">
    <source>
        <dbReference type="ARBA" id="ARBA00008234"/>
    </source>
</evidence>
<dbReference type="STRING" id="68775.A0A5C3LZP0"/>
<keyword evidence="6 11" id="KW-0378">Hydrolase</keyword>
<dbReference type="InterPro" id="IPR008139">
    <property type="entry name" value="SaposinB_dom"/>
</dbReference>
<dbReference type="GO" id="GO:0016020">
    <property type="term" value="C:membrane"/>
    <property type="evidence" value="ECO:0007669"/>
    <property type="project" value="GOC"/>
</dbReference>
<feature type="disulfide bond" evidence="13">
    <location>
        <begin position="536"/>
        <end position="540"/>
    </location>
</feature>
<feature type="disulfide bond" evidence="13">
    <location>
        <begin position="170"/>
        <end position="192"/>
    </location>
</feature>
<evidence type="ECO:0000256" key="7">
    <source>
        <dbReference type="ARBA" id="ARBA00022833"/>
    </source>
</evidence>
<dbReference type="PANTHER" id="PTHR10340">
    <property type="entry name" value="SPHINGOMYELIN PHOSPHODIESTERASE"/>
    <property type="match status" value="1"/>
</dbReference>
<reference evidence="16 17" key="1">
    <citation type="journal article" date="2019" name="Nat. Ecol. Evol.">
        <title>Megaphylogeny resolves global patterns of mushroom evolution.</title>
        <authorList>
            <person name="Varga T."/>
            <person name="Krizsan K."/>
            <person name="Foldi C."/>
            <person name="Dima B."/>
            <person name="Sanchez-Garcia M."/>
            <person name="Sanchez-Ramirez S."/>
            <person name="Szollosi G.J."/>
            <person name="Szarkandi J.G."/>
            <person name="Papp V."/>
            <person name="Albert L."/>
            <person name="Andreopoulos W."/>
            <person name="Angelini C."/>
            <person name="Antonin V."/>
            <person name="Barry K.W."/>
            <person name="Bougher N.L."/>
            <person name="Buchanan P."/>
            <person name="Buyck B."/>
            <person name="Bense V."/>
            <person name="Catcheside P."/>
            <person name="Chovatia M."/>
            <person name="Cooper J."/>
            <person name="Damon W."/>
            <person name="Desjardin D."/>
            <person name="Finy P."/>
            <person name="Geml J."/>
            <person name="Haridas S."/>
            <person name="Hughes K."/>
            <person name="Justo A."/>
            <person name="Karasinski D."/>
            <person name="Kautmanova I."/>
            <person name="Kiss B."/>
            <person name="Kocsube S."/>
            <person name="Kotiranta H."/>
            <person name="LaButti K.M."/>
            <person name="Lechner B.E."/>
            <person name="Liimatainen K."/>
            <person name="Lipzen A."/>
            <person name="Lukacs Z."/>
            <person name="Mihaltcheva S."/>
            <person name="Morgado L.N."/>
            <person name="Niskanen T."/>
            <person name="Noordeloos M.E."/>
            <person name="Ohm R.A."/>
            <person name="Ortiz-Santana B."/>
            <person name="Ovrebo C."/>
            <person name="Racz N."/>
            <person name="Riley R."/>
            <person name="Savchenko A."/>
            <person name="Shiryaev A."/>
            <person name="Soop K."/>
            <person name="Spirin V."/>
            <person name="Szebenyi C."/>
            <person name="Tomsovsky M."/>
            <person name="Tulloss R.E."/>
            <person name="Uehling J."/>
            <person name="Grigoriev I.V."/>
            <person name="Vagvolgyi C."/>
            <person name="Papp T."/>
            <person name="Martin F.M."/>
            <person name="Miettinen O."/>
            <person name="Hibbett D.S."/>
            <person name="Nagy L.G."/>
        </authorList>
    </citation>
    <scope>NUCLEOTIDE SEQUENCE [LARGE SCALE GENOMIC DNA]</scope>
    <source>
        <strain evidence="16 17">CBS 166.37</strain>
    </source>
</reference>
<organism evidence="16 17">
    <name type="scientific">Crucibulum laeve</name>
    <dbReference type="NCBI Taxonomy" id="68775"/>
    <lineage>
        <taxon>Eukaryota</taxon>
        <taxon>Fungi</taxon>
        <taxon>Dikarya</taxon>
        <taxon>Basidiomycota</taxon>
        <taxon>Agaricomycotina</taxon>
        <taxon>Agaricomycetes</taxon>
        <taxon>Agaricomycetidae</taxon>
        <taxon>Agaricales</taxon>
        <taxon>Agaricineae</taxon>
        <taxon>Nidulariaceae</taxon>
        <taxon>Crucibulum</taxon>
    </lineage>
</organism>
<dbReference type="InterPro" id="IPR004843">
    <property type="entry name" value="Calcineurin-like_PHP"/>
</dbReference>
<comment type="similarity">
    <text evidence="2 11">Belongs to the acid sphingomyelinase family.</text>
</comment>
<dbReference type="InterPro" id="IPR041805">
    <property type="entry name" value="ASMase/PPN1_MPP"/>
</dbReference>
<evidence type="ECO:0000256" key="13">
    <source>
        <dbReference type="PIRSR" id="PIRSR000948-2"/>
    </source>
</evidence>
<keyword evidence="5 14" id="KW-0732">Signal</keyword>
<dbReference type="PANTHER" id="PTHR10340:SF34">
    <property type="entry name" value="SPHINGOMYELIN PHOSPHODIESTERASE"/>
    <property type="match status" value="1"/>
</dbReference>
<feature type="binding site" evidence="12">
    <location>
        <position position="370"/>
    </location>
    <ligand>
        <name>Zn(2+)</name>
        <dbReference type="ChEBI" id="CHEBI:29105"/>
        <label>2</label>
    </ligand>
</feature>
<evidence type="ECO:0000256" key="9">
    <source>
        <dbReference type="ARBA" id="ARBA00023180"/>
    </source>
</evidence>
<dbReference type="GO" id="GO:0046872">
    <property type="term" value="F:metal ion binding"/>
    <property type="evidence" value="ECO:0007669"/>
    <property type="project" value="UniProtKB-KW"/>
</dbReference>
<dbReference type="GO" id="GO:0006685">
    <property type="term" value="P:sphingomyelin catabolic process"/>
    <property type="evidence" value="ECO:0007669"/>
    <property type="project" value="UniProtKB-UniRule"/>
</dbReference>
<feature type="disulfide bond" evidence="13">
    <location>
        <begin position="65"/>
        <end position="76"/>
    </location>
</feature>
<evidence type="ECO:0000256" key="6">
    <source>
        <dbReference type="ARBA" id="ARBA00022801"/>
    </source>
</evidence>
<feature type="binding site" evidence="12">
    <location>
        <position position="258"/>
    </location>
    <ligand>
        <name>Zn(2+)</name>
        <dbReference type="ChEBI" id="CHEBI:29105"/>
        <label>2</label>
    </ligand>
</feature>
<dbReference type="GO" id="GO:0046513">
    <property type="term" value="P:ceramide biosynthetic process"/>
    <property type="evidence" value="ECO:0007669"/>
    <property type="project" value="UniProtKB-ARBA"/>
</dbReference>
<feature type="signal peptide" evidence="14">
    <location>
        <begin position="1"/>
        <end position="20"/>
    </location>
</feature>
<feature type="disulfide bond" evidence="13">
    <location>
        <begin position="164"/>
        <end position="169"/>
    </location>
</feature>
<dbReference type="GO" id="GO:0016798">
    <property type="term" value="F:hydrolase activity, acting on glycosyl bonds"/>
    <property type="evidence" value="ECO:0007669"/>
    <property type="project" value="UniProtKB-KW"/>
</dbReference>
<evidence type="ECO:0000256" key="5">
    <source>
        <dbReference type="ARBA" id="ARBA00022729"/>
    </source>
</evidence>
<dbReference type="SUPFAM" id="SSF56300">
    <property type="entry name" value="Metallo-dependent phosphatases"/>
    <property type="match status" value="1"/>
</dbReference>
<feature type="binding site" evidence="12">
    <location>
        <position position="149"/>
    </location>
    <ligand>
        <name>Zn(2+)</name>
        <dbReference type="ChEBI" id="CHEBI:29105"/>
        <label>1</label>
    </ligand>
</feature>
<evidence type="ECO:0000259" key="15">
    <source>
        <dbReference type="PROSITE" id="PS50015"/>
    </source>
</evidence>
<dbReference type="Gene3D" id="3.60.21.10">
    <property type="match status" value="1"/>
</dbReference>
<keyword evidence="4 12" id="KW-0479">Metal-binding</keyword>
<comment type="cofactor">
    <cofactor evidence="12">
        <name>Zn(2+)</name>
        <dbReference type="ChEBI" id="CHEBI:29105"/>
    </cofactor>
    <text evidence="12">Binds 2 Zn(2+) ions per subunit.</text>
</comment>
<evidence type="ECO:0000256" key="12">
    <source>
        <dbReference type="PIRSR" id="PIRSR000948-1"/>
    </source>
</evidence>